<reference evidence="3 4" key="1">
    <citation type="submission" date="2021-11" db="EMBL/GenBank/DDBJ databases">
        <title>Black yeast isolated from Biological Soil Crust.</title>
        <authorList>
            <person name="Kurbessoian T."/>
        </authorList>
    </citation>
    <scope>NUCLEOTIDE SEQUENCE [LARGE SCALE GENOMIC DNA]</scope>
    <source>
        <strain evidence="3 4">CCFEE 5522</strain>
    </source>
</reference>
<feature type="compositionally biased region" description="Polar residues" evidence="1">
    <location>
        <begin position="409"/>
        <end position="418"/>
    </location>
</feature>
<evidence type="ECO:0000313" key="4">
    <source>
        <dbReference type="Proteomes" id="UP001324427"/>
    </source>
</evidence>
<organism evidence="3 4">
    <name type="scientific">Oleoguttula mirabilis</name>
    <dbReference type="NCBI Taxonomy" id="1507867"/>
    <lineage>
        <taxon>Eukaryota</taxon>
        <taxon>Fungi</taxon>
        <taxon>Dikarya</taxon>
        <taxon>Ascomycota</taxon>
        <taxon>Pezizomycotina</taxon>
        <taxon>Dothideomycetes</taxon>
        <taxon>Dothideomycetidae</taxon>
        <taxon>Mycosphaerellales</taxon>
        <taxon>Teratosphaeriaceae</taxon>
        <taxon>Oleoguttula</taxon>
    </lineage>
</organism>
<accession>A0AAV9J492</accession>
<comment type="caution">
    <text evidence="3">The sequence shown here is derived from an EMBL/GenBank/DDBJ whole genome shotgun (WGS) entry which is preliminary data.</text>
</comment>
<evidence type="ECO:0000313" key="3">
    <source>
        <dbReference type="EMBL" id="KAK4539735.1"/>
    </source>
</evidence>
<dbReference type="EMBL" id="JAVFHQ010000084">
    <property type="protein sequence ID" value="KAK4539735.1"/>
    <property type="molecule type" value="Genomic_DNA"/>
</dbReference>
<feature type="compositionally biased region" description="Acidic residues" evidence="1">
    <location>
        <begin position="581"/>
        <end position="593"/>
    </location>
</feature>
<protein>
    <recommendedName>
        <fullName evidence="2">DUF7357 domain-containing protein</fullName>
    </recommendedName>
</protein>
<feature type="compositionally biased region" description="Acidic residues" evidence="1">
    <location>
        <begin position="202"/>
        <end position="217"/>
    </location>
</feature>
<feature type="compositionally biased region" description="Basic and acidic residues" evidence="1">
    <location>
        <begin position="541"/>
        <end position="558"/>
    </location>
</feature>
<sequence>MPAMRLRLRVHRNELPAVSTLWPIPDTQLKITVAQLLDQVNAIFPLESAVWGLEHYTVTVGGYECLHYHEVGNVCKDEDEVVIRPLQTAEVRARTLLGRDQITGDGRHLFDGIPFGRPLLRGVMRPDLWIPPRKKRRLELDDVPYAVVEVEALNEGALMRLEDADEGLDDEDSEEDGDFDLEEEEEKEEQSEESETSSSDSSSEDDDDEEDSSEEDSSGSGSSDSSDDDDSMSEASWDGIKSGPPTPPSRKAASLTALGSRMDLAGSQPKTRAQPGPSEHSHAAAGKQGRDAPQAALKRKEPSDEQTSIEGKDVGKPREGKSKTQERNARRRDSKKLAHLKEVGVLAATADLTTLHEWQGSNKRQKNVDQVEIQTPAADQPSEPAAATAEKDTSTETLGRSPENDDTQPESGTRQSIRSQRDSKSDAARIEEQRQQLLDQIASGGVEVTAKNSRKRAISEVDEDEGPEEMSTKQAPAEATSVTNQVTEQAAAPEMSVEPSANPKNTKALDMVPSSVARRSKLDLAGSKRLLFGSLGVRVPKTQEEKDALQKRLSDRAKLRAAPPVEGLAPNAGNKSGDNATADDEQRIEEEDPEAWREKIELTAVECCEEGVTLSTPPFPFYQRWDPQQRRKKSKARTGKAYMAQNKGQQKRGKASAANGEHVEYYDKYNQNGEGDALDYDDAVDDDEYWEEGALLDGEYDEEGNQDAAAQQLLDETAAQEPDDGFPTLPEDINSLASLAETDAQKDDFITYKELTCSAVTKWQPSMLTRTAQIQGNDEDGWSIKLAMRDVRPKEFDDDGKRVYSKFEMEGMSDNEDEDERVRTVQWSEMVEPRLLLRSEKAVDGA</sequence>
<feature type="compositionally biased region" description="Basic and acidic residues" evidence="1">
    <location>
        <begin position="419"/>
        <end position="434"/>
    </location>
</feature>
<dbReference type="Proteomes" id="UP001324427">
    <property type="component" value="Unassembled WGS sequence"/>
</dbReference>
<evidence type="ECO:0000259" key="2">
    <source>
        <dbReference type="Pfam" id="PF24054"/>
    </source>
</evidence>
<gene>
    <name evidence="3" type="ORF">LTR36_010388</name>
</gene>
<feature type="region of interest" description="Disordered" evidence="1">
    <location>
        <begin position="618"/>
        <end position="659"/>
    </location>
</feature>
<feature type="region of interest" description="Disordered" evidence="1">
    <location>
        <begin position="163"/>
        <end position="515"/>
    </location>
</feature>
<keyword evidence="4" id="KW-1185">Reference proteome</keyword>
<proteinExistence type="predicted"/>
<dbReference type="InterPro" id="IPR055781">
    <property type="entry name" value="DUF7357"/>
</dbReference>
<feature type="domain" description="DUF7357" evidence="2">
    <location>
        <begin position="4"/>
        <end position="133"/>
    </location>
</feature>
<dbReference type="Pfam" id="PF24054">
    <property type="entry name" value="DUF7357"/>
    <property type="match status" value="1"/>
</dbReference>
<evidence type="ECO:0000256" key="1">
    <source>
        <dbReference type="SAM" id="MobiDB-lite"/>
    </source>
</evidence>
<feature type="compositionally biased region" description="Acidic residues" evidence="1">
    <location>
        <begin position="163"/>
        <end position="195"/>
    </location>
</feature>
<name>A0AAV9J492_9PEZI</name>
<dbReference type="AlphaFoldDB" id="A0AAV9J492"/>
<feature type="region of interest" description="Disordered" evidence="1">
    <location>
        <begin position="535"/>
        <end position="595"/>
    </location>
</feature>
<feature type="compositionally biased region" description="Basic and acidic residues" evidence="1">
    <location>
        <begin position="310"/>
        <end position="328"/>
    </location>
</feature>